<dbReference type="Gene3D" id="3.60.15.10">
    <property type="entry name" value="Ribonuclease Z/Hydroxyacylglutathione hydrolase-like"/>
    <property type="match status" value="1"/>
</dbReference>
<dbReference type="SMART" id="SM00849">
    <property type="entry name" value="Lactamase_B"/>
    <property type="match status" value="1"/>
</dbReference>
<feature type="domain" description="Metallo-beta-lactamase" evidence="1">
    <location>
        <begin position="1"/>
        <end position="177"/>
    </location>
</feature>
<comment type="caution">
    <text evidence="2">The sequence shown here is derived from an EMBL/GenBank/DDBJ whole genome shotgun (WGS) entry which is preliminary data.</text>
</comment>
<evidence type="ECO:0000313" key="2">
    <source>
        <dbReference type="EMBL" id="GAA0745369.1"/>
    </source>
</evidence>
<evidence type="ECO:0000259" key="1">
    <source>
        <dbReference type="SMART" id="SM00849"/>
    </source>
</evidence>
<protein>
    <submittedName>
        <fullName evidence="2">MBL fold metallo-hydrolase</fullName>
    </submittedName>
</protein>
<dbReference type="Proteomes" id="UP001501510">
    <property type="component" value="Unassembled WGS sequence"/>
</dbReference>
<proteinExistence type="predicted"/>
<dbReference type="InterPro" id="IPR001279">
    <property type="entry name" value="Metallo-B-lactamas"/>
</dbReference>
<accession>A0ABP3UZV3</accession>
<reference evidence="3" key="1">
    <citation type="journal article" date="2019" name="Int. J. Syst. Evol. Microbiol.">
        <title>The Global Catalogue of Microorganisms (GCM) 10K type strain sequencing project: providing services to taxonomists for standard genome sequencing and annotation.</title>
        <authorList>
            <consortium name="The Broad Institute Genomics Platform"/>
            <consortium name="The Broad Institute Genome Sequencing Center for Infectious Disease"/>
            <person name="Wu L."/>
            <person name="Ma J."/>
        </authorList>
    </citation>
    <scope>NUCLEOTIDE SEQUENCE [LARGE SCALE GENOMIC DNA]</scope>
    <source>
        <strain evidence="3">JCM 1407</strain>
    </source>
</reference>
<name>A0ABP3UZV3_9CLOT</name>
<dbReference type="PANTHER" id="PTHR47619:SF1">
    <property type="entry name" value="EXODEOXYRIBONUCLEASE WALJ"/>
    <property type="match status" value="1"/>
</dbReference>
<evidence type="ECO:0000313" key="3">
    <source>
        <dbReference type="Proteomes" id="UP001501510"/>
    </source>
</evidence>
<gene>
    <name evidence="2" type="ORF">GCM10008906_31630</name>
</gene>
<dbReference type="InterPro" id="IPR036866">
    <property type="entry name" value="RibonucZ/Hydroxyglut_hydro"/>
</dbReference>
<dbReference type="Pfam" id="PF12706">
    <property type="entry name" value="Lactamase_B_2"/>
    <property type="match status" value="1"/>
</dbReference>
<dbReference type="PANTHER" id="PTHR47619">
    <property type="entry name" value="METALLO-HYDROLASE YYCJ-RELATED"/>
    <property type="match status" value="1"/>
</dbReference>
<dbReference type="SUPFAM" id="SSF56281">
    <property type="entry name" value="Metallo-hydrolase/oxidoreductase"/>
    <property type="match status" value="1"/>
</dbReference>
<dbReference type="EMBL" id="BAAACG010000016">
    <property type="protein sequence ID" value="GAA0745369.1"/>
    <property type="molecule type" value="Genomic_DNA"/>
</dbReference>
<dbReference type="InterPro" id="IPR052533">
    <property type="entry name" value="WalJ/YycJ-like"/>
</dbReference>
<sequence>MFISSGKTKILVDAGLSGKSIEKALTSIEEVASSIDAIFVTHEHIDHVKGVGVLSRKYNIPIYANTKTWMAMEKNIGKIKEHNIKMVDSSSFCINNDLEVLTFPIPHDASCPTGYKVSCGNKKVSIATDLGYFSKDIEEILKDCDVIVLESNHDTEMLKVGPYPYNLKRRILSNEGHLSNDDCGKAIINITNEKYKNIILGHLSKTNNFPDLAYKTVTNILEDAGIKLGKDLSVSVAKRDMPSSYIKF</sequence>
<organism evidence="2 3">
    <name type="scientific">Clostridium oceanicum</name>
    <dbReference type="NCBI Taxonomy" id="1543"/>
    <lineage>
        <taxon>Bacteria</taxon>
        <taxon>Bacillati</taxon>
        <taxon>Bacillota</taxon>
        <taxon>Clostridia</taxon>
        <taxon>Eubacteriales</taxon>
        <taxon>Clostridiaceae</taxon>
        <taxon>Clostridium</taxon>
    </lineage>
</organism>
<keyword evidence="3" id="KW-1185">Reference proteome</keyword>